<dbReference type="Gene3D" id="3.40.50.1110">
    <property type="entry name" value="SGNH hydrolase"/>
    <property type="match status" value="1"/>
</dbReference>
<reference evidence="1" key="1">
    <citation type="journal article" date="2023" name="Microb. Genom.">
        <title>Mesoterricola silvestris gen. nov., sp. nov., Mesoterricola sediminis sp. nov., Geothrix oryzae sp. nov., Geothrix edaphica sp. nov., Geothrix rubra sp. nov., and Geothrix limicola sp. nov., six novel members of Acidobacteriota isolated from soils.</title>
        <authorList>
            <person name="Weisberg A.J."/>
            <person name="Pearce E."/>
            <person name="Kramer C.G."/>
            <person name="Chang J.H."/>
            <person name="Clarke C.R."/>
        </authorList>
    </citation>
    <scope>NUCLEOTIDE SEQUENCE</scope>
    <source>
        <strain evidence="1">ND06-05F</strain>
    </source>
</reference>
<name>A0AAJ2URU7_9ACTN</name>
<dbReference type="InterPro" id="IPR036514">
    <property type="entry name" value="SGNH_hydro_sf"/>
</dbReference>
<organism evidence="1 2">
    <name type="scientific">Streptomyces europaeiscabiei</name>
    <dbReference type="NCBI Taxonomy" id="146819"/>
    <lineage>
        <taxon>Bacteria</taxon>
        <taxon>Bacillati</taxon>
        <taxon>Actinomycetota</taxon>
        <taxon>Actinomycetes</taxon>
        <taxon>Kitasatosporales</taxon>
        <taxon>Streptomycetaceae</taxon>
        <taxon>Streptomyces</taxon>
    </lineage>
</organism>
<proteinExistence type="predicted"/>
<dbReference type="AlphaFoldDB" id="A0AAJ2URU7"/>
<protein>
    <submittedName>
        <fullName evidence="1">Lipase</fullName>
    </submittedName>
</protein>
<dbReference type="SUPFAM" id="SSF52266">
    <property type="entry name" value="SGNH hydrolase"/>
    <property type="match status" value="1"/>
</dbReference>
<feature type="non-terminal residue" evidence="1">
    <location>
        <position position="1"/>
    </location>
</feature>
<accession>A0AAJ2URU7</accession>
<comment type="caution">
    <text evidence="1">The sequence shown here is derived from an EMBL/GenBank/DDBJ whole genome shotgun (WGS) entry which is preliminary data.</text>
</comment>
<sequence>LCPIHEDTPGPSAPDLTGLAEGLLRFRAMGDPKDPTPGKLTLRVIRDELAAVVAQRSPEDPNLHYLDGLALYGEPEADGLPLPDDLHPDAETHRLIGERFAELAFKPEGAFAL</sequence>
<gene>
    <name evidence="1" type="ORF">PV367_46120</name>
</gene>
<dbReference type="Proteomes" id="UP001273589">
    <property type="component" value="Unassembled WGS sequence"/>
</dbReference>
<evidence type="ECO:0000313" key="2">
    <source>
        <dbReference type="Proteomes" id="UP001273589"/>
    </source>
</evidence>
<evidence type="ECO:0000313" key="1">
    <source>
        <dbReference type="EMBL" id="MDX3137008.1"/>
    </source>
</evidence>
<dbReference type="EMBL" id="JARAWN010000753">
    <property type="protein sequence ID" value="MDX3137008.1"/>
    <property type="molecule type" value="Genomic_DNA"/>
</dbReference>